<dbReference type="GO" id="GO:0000723">
    <property type="term" value="P:telomere maintenance"/>
    <property type="evidence" value="ECO:0007669"/>
    <property type="project" value="InterPro"/>
</dbReference>
<dbReference type="GO" id="GO:0006281">
    <property type="term" value="P:DNA repair"/>
    <property type="evidence" value="ECO:0007669"/>
    <property type="project" value="UniProtKB-KW"/>
</dbReference>
<comment type="catalytic activity">
    <reaction evidence="1">
        <text>ATP + H2O = ADP + phosphate + H(+)</text>
        <dbReference type="Rhea" id="RHEA:13065"/>
        <dbReference type="ChEBI" id="CHEBI:15377"/>
        <dbReference type="ChEBI" id="CHEBI:15378"/>
        <dbReference type="ChEBI" id="CHEBI:30616"/>
        <dbReference type="ChEBI" id="CHEBI:43474"/>
        <dbReference type="ChEBI" id="CHEBI:456216"/>
        <dbReference type="EC" id="5.6.2.3"/>
    </reaction>
</comment>
<feature type="domain" description="DNA helicase Pif1-like DEAD-box helicase" evidence="2">
    <location>
        <begin position="262"/>
        <end position="437"/>
    </location>
</feature>
<dbReference type="PANTHER" id="PTHR10492">
    <property type="match status" value="1"/>
</dbReference>
<evidence type="ECO:0000259" key="3">
    <source>
        <dbReference type="Pfam" id="PF21530"/>
    </source>
</evidence>
<dbReference type="AlphaFoldDB" id="A0A072TZ53"/>
<dbReference type="Gene3D" id="3.40.50.300">
    <property type="entry name" value="P-loop containing nucleotide triphosphate hydrolases"/>
    <property type="match status" value="1"/>
</dbReference>
<keyword evidence="1" id="KW-0378">Hydrolase</keyword>
<evidence type="ECO:0000313" key="4">
    <source>
        <dbReference type="EMBL" id="KEH22446.1"/>
    </source>
</evidence>
<keyword evidence="1 4" id="KW-0347">Helicase</keyword>
<dbReference type="STRING" id="3880.A0A072TZ53"/>
<keyword evidence="6" id="KW-1185">Reference proteome</keyword>
<proteinExistence type="inferred from homology"/>
<feature type="domain" description="DNA helicase Pif1-like 2B" evidence="3">
    <location>
        <begin position="533"/>
        <end position="578"/>
    </location>
</feature>
<dbReference type="HOGENOM" id="CLU_441718_0_0_1"/>
<keyword evidence="1" id="KW-0547">Nucleotide-binding</keyword>
<dbReference type="PANTHER" id="PTHR10492:SF101">
    <property type="entry name" value="ATP-DEPENDENT DNA HELICASE"/>
    <property type="match status" value="1"/>
</dbReference>
<comment type="similarity">
    <text evidence="1">Belongs to the helicase family.</text>
</comment>
<dbReference type="InterPro" id="IPR010285">
    <property type="entry name" value="DNA_helicase_pif1-like_DEAD"/>
</dbReference>
<dbReference type="GO" id="GO:0016787">
    <property type="term" value="F:hydrolase activity"/>
    <property type="evidence" value="ECO:0007669"/>
    <property type="project" value="UniProtKB-KW"/>
</dbReference>
<sequence>MTRLENYDMYAKDRSYASGLVSVKVQGNAGPDVDVAVRKDLVNLRTFHMEYDTCNKKGRLPACFSRLFGLEVAPYVMFRDRNDNEIELAVEKKNGKVYFGLGWEVLQRFCKIDDVFSHLIVKELSQVDVIAGRLKLGWLGFCQAALPSQRTELTIVDYLGVFGIFTGQWQALAEASKFTPRHVIRLGVTGEANNRVMYLCAPPMLVLRKTIQPSAGAAEGGATYQKSGWIERTSYAANFTGVNILGHWEKLTSSFGSLASTLGEIVIAVASSGIAALLIPGGWTAHSRFHIPLIIHEASSCNITPDNDLAGLIARAKLIIWDKAPMLHKHCFESLDRAFRDVLQSHNNGRLDIPFGGKVIVLGGDFRQILLVISKGTRQDIVHATINSSYLWDYCEVLTLTTNMRLLSNTTTSNFEEVRVFSEWILAIGDGRVGESNDVDISLTIPADLLIQSCGDPIAAIVSHTYPNLLLSLNDPSFFKNRAILAPKNSIVDAINEYVLDLIPGEEKTYLSCDSPCNDTPNVGGPDDVHTPEFLNTITTSGFPSHKLRLKVGAPVMLLRNIDQNLGLCNGTRLIITKMGTYVLEAKVLSGTNVGQKVFIPRLSLTPSDNKIPINFQRR</sequence>
<dbReference type="EnsemblPlants" id="KEH22446">
    <property type="protein sequence ID" value="KEH22446"/>
    <property type="gene ID" value="MTR_7g050355"/>
</dbReference>
<dbReference type="Proteomes" id="UP000002051">
    <property type="component" value="Unassembled WGS sequence"/>
</dbReference>
<dbReference type="Pfam" id="PF05970">
    <property type="entry name" value="PIF1"/>
    <property type="match status" value="1"/>
</dbReference>
<keyword evidence="1" id="KW-0067">ATP-binding</keyword>
<dbReference type="SUPFAM" id="SSF52540">
    <property type="entry name" value="P-loop containing nucleoside triphosphate hydrolases"/>
    <property type="match status" value="1"/>
</dbReference>
<evidence type="ECO:0000313" key="6">
    <source>
        <dbReference type="Proteomes" id="UP000002051"/>
    </source>
</evidence>
<dbReference type="InterPro" id="IPR027417">
    <property type="entry name" value="P-loop_NTPase"/>
</dbReference>
<keyword evidence="1" id="KW-0233">DNA recombination</keyword>
<dbReference type="GO" id="GO:0005524">
    <property type="term" value="F:ATP binding"/>
    <property type="evidence" value="ECO:0007669"/>
    <property type="project" value="UniProtKB-KW"/>
</dbReference>
<keyword evidence="1" id="KW-0234">DNA repair</keyword>
<reference evidence="4 6" key="2">
    <citation type="journal article" date="2014" name="BMC Genomics">
        <title>An improved genome release (version Mt4.0) for the model legume Medicago truncatula.</title>
        <authorList>
            <person name="Tang H."/>
            <person name="Krishnakumar V."/>
            <person name="Bidwell S."/>
            <person name="Rosen B."/>
            <person name="Chan A."/>
            <person name="Zhou S."/>
            <person name="Gentzbittel L."/>
            <person name="Childs K.L."/>
            <person name="Yandell M."/>
            <person name="Gundlach H."/>
            <person name="Mayer K.F."/>
            <person name="Schwartz D.C."/>
            <person name="Town C.D."/>
        </authorList>
    </citation>
    <scope>GENOME REANNOTATION</scope>
    <source>
        <strain evidence="4">A17</strain>
        <strain evidence="5 6">cv. Jemalong A17</strain>
    </source>
</reference>
<protein>
    <recommendedName>
        <fullName evidence="1">ATP-dependent DNA helicase</fullName>
        <ecNumber evidence="1">5.6.2.3</ecNumber>
    </recommendedName>
</protein>
<evidence type="ECO:0000313" key="5">
    <source>
        <dbReference type="EnsemblPlants" id="KEH22446"/>
    </source>
</evidence>
<dbReference type="InterPro" id="IPR049163">
    <property type="entry name" value="Pif1-like_2B_dom"/>
</dbReference>
<gene>
    <name evidence="4" type="ordered locus">MTR_7g050355</name>
</gene>
<dbReference type="EMBL" id="CM001223">
    <property type="protein sequence ID" value="KEH22446.1"/>
    <property type="molecule type" value="Genomic_DNA"/>
</dbReference>
<dbReference type="EC" id="5.6.2.3" evidence="1"/>
<dbReference type="GO" id="GO:0043139">
    <property type="term" value="F:5'-3' DNA helicase activity"/>
    <property type="evidence" value="ECO:0007669"/>
    <property type="project" value="UniProtKB-EC"/>
</dbReference>
<evidence type="ECO:0000256" key="1">
    <source>
        <dbReference type="RuleBase" id="RU363044"/>
    </source>
</evidence>
<name>A0A072TZ53_MEDTR</name>
<dbReference type="Pfam" id="PF21530">
    <property type="entry name" value="Pif1_2B_dom"/>
    <property type="match status" value="1"/>
</dbReference>
<reference evidence="4 6" key="1">
    <citation type="journal article" date="2011" name="Nature">
        <title>The Medicago genome provides insight into the evolution of rhizobial symbioses.</title>
        <authorList>
            <person name="Young N.D."/>
            <person name="Debelle F."/>
            <person name="Oldroyd G.E."/>
            <person name="Geurts R."/>
            <person name="Cannon S.B."/>
            <person name="Udvardi M.K."/>
            <person name="Benedito V.A."/>
            <person name="Mayer K.F."/>
            <person name="Gouzy J."/>
            <person name="Schoof H."/>
            <person name="Van de Peer Y."/>
            <person name="Proost S."/>
            <person name="Cook D.R."/>
            <person name="Meyers B.C."/>
            <person name="Spannagl M."/>
            <person name="Cheung F."/>
            <person name="De Mita S."/>
            <person name="Krishnakumar V."/>
            <person name="Gundlach H."/>
            <person name="Zhou S."/>
            <person name="Mudge J."/>
            <person name="Bharti A.K."/>
            <person name="Murray J.D."/>
            <person name="Naoumkina M.A."/>
            <person name="Rosen B."/>
            <person name="Silverstein K.A."/>
            <person name="Tang H."/>
            <person name="Rombauts S."/>
            <person name="Zhao P.X."/>
            <person name="Zhou P."/>
            <person name="Barbe V."/>
            <person name="Bardou P."/>
            <person name="Bechner M."/>
            <person name="Bellec A."/>
            <person name="Berger A."/>
            <person name="Berges H."/>
            <person name="Bidwell S."/>
            <person name="Bisseling T."/>
            <person name="Choisne N."/>
            <person name="Couloux A."/>
            <person name="Denny R."/>
            <person name="Deshpande S."/>
            <person name="Dai X."/>
            <person name="Doyle J.J."/>
            <person name="Dudez A.M."/>
            <person name="Farmer A.D."/>
            <person name="Fouteau S."/>
            <person name="Franken C."/>
            <person name="Gibelin C."/>
            <person name="Gish J."/>
            <person name="Goldstein S."/>
            <person name="Gonzalez A.J."/>
            <person name="Green P.J."/>
            <person name="Hallab A."/>
            <person name="Hartog M."/>
            <person name="Hua A."/>
            <person name="Humphray S.J."/>
            <person name="Jeong D.H."/>
            <person name="Jing Y."/>
            <person name="Jocker A."/>
            <person name="Kenton S.M."/>
            <person name="Kim D.J."/>
            <person name="Klee K."/>
            <person name="Lai H."/>
            <person name="Lang C."/>
            <person name="Lin S."/>
            <person name="Macmil S.L."/>
            <person name="Magdelenat G."/>
            <person name="Matthews L."/>
            <person name="McCorrison J."/>
            <person name="Monaghan E.L."/>
            <person name="Mun J.H."/>
            <person name="Najar F.Z."/>
            <person name="Nicholson C."/>
            <person name="Noirot C."/>
            <person name="O'Bleness M."/>
            <person name="Paule C.R."/>
            <person name="Poulain J."/>
            <person name="Prion F."/>
            <person name="Qin B."/>
            <person name="Qu C."/>
            <person name="Retzel E.F."/>
            <person name="Riddle C."/>
            <person name="Sallet E."/>
            <person name="Samain S."/>
            <person name="Samson N."/>
            <person name="Sanders I."/>
            <person name="Saurat O."/>
            <person name="Scarpelli C."/>
            <person name="Schiex T."/>
            <person name="Segurens B."/>
            <person name="Severin A.J."/>
            <person name="Sherrier D.J."/>
            <person name="Shi R."/>
            <person name="Sims S."/>
            <person name="Singer S.R."/>
            <person name="Sinharoy S."/>
            <person name="Sterck L."/>
            <person name="Viollet A."/>
            <person name="Wang B.B."/>
            <person name="Wang K."/>
            <person name="Wang M."/>
            <person name="Wang X."/>
            <person name="Warfsmann J."/>
            <person name="Weissenbach J."/>
            <person name="White D.D."/>
            <person name="White J.D."/>
            <person name="Wiley G.B."/>
            <person name="Wincker P."/>
            <person name="Xing Y."/>
            <person name="Yang L."/>
            <person name="Yao Z."/>
            <person name="Ying F."/>
            <person name="Zhai J."/>
            <person name="Zhou L."/>
            <person name="Zuber A."/>
            <person name="Denarie J."/>
            <person name="Dixon R.A."/>
            <person name="May G.D."/>
            <person name="Schwartz D.C."/>
            <person name="Rogers J."/>
            <person name="Quetier F."/>
            <person name="Town C.D."/>
            <person name="Roe B.A."/>
        </authorList>
    </citation>
    <scope>NUCLEOTIDE SEQUENCE [LARGE SCALE GENOMIC DNA]</scope>
    <source>
        <strain evidence="4">A17</strain>
        <strain evidence="5 6">cv. Jemalong A17</strain>
    </source>
</reference>
<organism evidence="4 6">
    <name type="scientific">Medicago truncatula</name>
    <name type="common">Barrel medic</name>
    <name type="synonym">Medicago tribuloides</name>
    <dbReference type="NCBI Taxonomy" id="3880"/>
    <lineage>
        <taxon>Eukaryota</taxon>
        <taxon>Viridiplantae</taxon>
        <taxon>Streptophyta</taxon>
        <taxon>Embryophyta</taxon>
        <taxon>Tracheophyta</taxon>
        <taxon>Spermatophyta</taxon>
        <taxon>Magnoliopsida</taxon>
        <taxon>eudicotyledons</taxon>
        <taxon>Gunneridae</taxon>
        <taxon>Pentapetalae</taxon>
        <taxon>rosids</taxon>
        <taxon>fabids</taxon>
        <taxon>Fabales</taxon>
        <taxon>Fabaceae</taxon>
        <taxon>Papilionoideae</taxon>
        <taxon>50 kb inversion clade</taxon>
        <taxon>NPAAA clade</taxon>
        <taxon>Hologalegina</taxon>
        <taxon>IRL clade</taxon>
        <taxon>Trifolieae</taxon>
        <taxon>Medicago</taxon>
    </lineage>
</organism>
<dbReference type="GO" id="GO:0006310">
    <property type="term" value="P:DNA recombination"/>
    <property type="evidence" value="ECO:0007669"/>
    <property type="project" value="UniProtKB-KW"/>
</dbReference>
<accession>A0A072TZ53</accession>
<comment type="cofactor">
    <cofactor evidence="1">
        <name>Mg(2+)</name>
        <dbReference type="ChEBI" id="CHEBI:18420"/>
    </cofactor>
</comment>
<keyword evidence="1" id="KW-0227">DNA damage</keyword>
<reference evidence="5" key="3">
    <citation type="submission" date="2015-04" db="UniProtKB">
        <authorList>
            <consortium name="EnsemblPlants"/>
        </authorList>
    </citation>
    <scope>IDENTIFICATION</scope>
    <source>
        <strain evidence="5">cv. Jemalong A17</strain>
    </source>
</reference>
<evidence type="ECO:0000259" key="2">
    <source>
        <dbReference type="Pfam" id="PF05970"/>
    </source>
</evidence>